<evidence type="ECO:0000313" key="6">
    <source>
        <dbReference type="Proteomes" id="UP000198702"/>
    </source>
</evidence>
<evidence type="ECO:0000259" key="4">
    <source>
        <dbReference type="Pfam" id="PF09363"/>
    </source>
</evidence>
<dbReference type="GO" id="GO:0005975">
    <property type="term" value="P:carbohydrate metabolic process"/>
    <property type="evidence" value="ECO:0007669"/>
    <property type="project" value="InterPro"/>
</dbReference>
<gene>
    <name evidence="5" type="ORF">SAMN04487751_2996</name>
</gene>
<dbReference type="GO" id="GO:0016832">
    <property type="term" value="F:aldehyde-lyase activity"/>
    <property type="evidence" value="ECO:0007669"/>
    <property type="project" value="InterPro"/>
</dbReference>
<accession>A0A7Z7D3S3</accession>
<evidence type="ECO:0000256" key="2">
    <source>
        <dbReference type="ARBA" id="ARBA00023239"/>
    </source>
</evidence>
<dbReference type="PANTHER" id="PTHR31273:SF0">
    <property type="entry name" value="PHOSPHOKETOLASE-RELATED"/>
    <property type="match status" value="1"/>
</dbReference>
<evidence type="ECO:0000256" key="3">
    <source>
        <dbReference type="SAM" id="MobiDB-lite"/>
    </source>
</evidence>
<dbReference type="InterPro" id="IPR009014">
    <property type="entry name" value="Transketo_C/PFOR_II"/>
</dbReference>
<comment type="similarity">
    <text evidence="1">Belongs to the XFP family.</text>
</comment>
<protein>
    <submittedName>
        <fullName evidence="5">XFP C-terminal domain-containing protein</fullName>
    </submittedName>
</protein>
<comment type="caution">
    <text evidence="5">The sequence shown here is derived from an EMBL/GenBank/DDBJ whole genome shotgun (WGS) entry which is preliminary data.</text>
</comment>
<proteinExistence type="inferred from homology"/>
<dbReference type="InterPro" id="IPR018969">
    <property type="entry name" value="Xul5P/Fru6P_PKetolase_C"/>
</dbReference>
<name>A0A7Z7D3S3_9MICO</name>
<feature type="compositionally biased region" description="Polar residues" evidence="3">
    <location>
        <begin position="44"/>
        <end position="55"/>
    </location>
</feature>
<evidence type="ECO:0000256" key="1">
    <source>
        <dbReference type="ARBA" id="ARBA00005623"/>
    </source>
</evidence>
<dbReference type="EMBL" id="FOQZ01000012">
    <property type="protein sequence ID" value="SFI79174.1"/>
    <property type="molecule type" value="Genomic_DNA"/>
</dbReference>
<dbReference type="PANTHER" id="PTHR31273">
    <property type="entry name" value="PHOSPHOKETOLASE-RELATED"/>
    <property type="match status" value="1"/>
</dbReference>
<sequence length="169" mass="18513">MNRRPPLNSGSPAPRPRVRSGDDRRVGALVRRLHPPRVAAPARTSGSMPSRTPSRISDRVGGVDREQPAVVMGRAGDVPTLETLTAVTLLGTPILNLRMRVVKIVDLVQMRDQRAQPYGLTDRDFEVLFATDTRVFLPYNGCPGDLVKVRARTRGRAATGRATQTGEPR</sequence>
<organism evidence="5 6">
    <name type="scientific">Microbacterium saccharophilum</name>
    <dbReference type="NCBI Taxonomy" id="1213358"/>
    <lineage>
        <taxon>Bacteria</taxon>
        <taxon>Bacillati</taxon>
        <taxon>Actinomycetota</taxon>
        <taxon>Actinomycetes</taxon>
        <taxon>Micrococcales</taxon>
        <taxon>Microbacteriaceae</taxon>
        <taxon>Microbacterium</taxon>
    </lineage>
</organism>
<feature type="domain" description="Xylulose 5-phosphate/Fructose 6-phosphate phosphoketolase C-terminal" evidence="4">
    <location>
        <begin position="64"/>
        <end position="148"/>
    </location>
</feature>
<evidence type="ECO:0000313" key="5">
    <source>
        <dbReference type="EMBL" id="SFI79174.1"/>
    </source>
</evidence>
<dbReference type="Proteomes" id="UP000198702">
    <property type="component" value="Unassembled WGS sequence"/>
</dbReference>
<dbReference type="InterPro" id="IPR005593">
    <property type="entry name" value="Xul5P/Fru6P_PKetolase"/>
</dbReference>
<keyword evidence="2" id="KW-0456">Lyase</keyword>
<dbReference type="Pfam" id="PF09363">
    <property type="entry name" value="XFP_C"/>
    <property type="match status" value="1"/>
</dbReference>
<dbReference type="Gene3D" id="3.40.50.920">
    <property type="match status" value="1"/>
</dbReference>
<feature type="region of interest" description="Disordered" evidence="3">
    <location>
        <begin position="1"/>
        <end position="62"/>
    </location>
</feature>
<dbReference type="AlphaFoldDB" id="A0A7Z7D3S3"/>
<reference evidence="5 6" key="1">
    <citation type="submission" date="2016-10" db="EMBL/GenBank/DDBJ databases">
        <authorList>
            <person name="Varghese N."/>
            <person name="Submissions S."/>
        </authorList>
    </citation>
    <scope>NUCLEOTIDE SEQUENCE [LARGE SCALE GENOMIC DNA]</scope>
    <source>
        <strain evidence="5 6">UNC380MFSha3.1</strain>
    </source>
</reference>